<keyword evidence="2" id="KW-1185">Reference proteome</keyword>
<name>A0ACC2RH77_9FUNG</name>
<proteinExistence type="predicted"/>
<evidence type="ECO:0000313" key="2">
    <source>
        <dbReference type="Proteomes" id="UP001165960"/>
    </source>
</evidence>
<comment type="caution">
    <text evidence="1">The sequence shown here is derived from an EMBL/GenBank/DDBJ whole genome shotgun (WGS) entry which is preliminary data.</text>
</comment>
<gene>
    <name evidence="1" type="primary">APOPT1_2</name>
    <name evidence="1" type="ORF">DSO57_1024448</name>
</gene>
<accession>A0ACC2RH77</accession>
<evidence type="ECO:0000313" key="1">
    <source>
        <dbReference type="EMBL" id="KAJ9049440.1"/>
    </source>
</evidence>
<dbReference type="Proteomes" id="UP001165960">
    <property type="component" value="Unassembled WGS sequence"/>
</dbReference>
<sequence length="121" mass="14270">MSKSFQSPTLLFKRLHYAKNIHTTGLCLSETKILKDSVAPAHPVSHIRKAFFVKQPNENPHENNLRNLKISTQDFVHQFWLVNNTQYQKEKLEFEGELLKKFGEVKPEDLTPFYIRFLEKI</sequence>
<dbReference type="EMBL" id="QTSX02007232">
    <property type="protein sequence ID" value="KAJ9049440.1"/>
    <property type="molecule type" value="Genomic_DNA"/>
</dbReference>
<organism evidence="1 2">
    <name type="scientific">Entomophthora muscae</name>
    <dbReference type="NCBI Taxonomy" id="34485"/>
    <lineage>
        <taxon>Eukaryota</taxon>
        <taxon>Fungi</taxon>
        <taxon>Fungi incertae sedis</taxon>
        <taxon>Zoopagomycota</taxon>
        <taxon>Entomophthoromycotina</taxon>
        <taxon>Entomophthoromycetes</taxon>
        <taxon>Entomophthorales</taxon>
        <taxon>Entomophthoraceae</taxon>
        <taxon>Entomophthora</taxon>
    </lineage>
</organism>
<reference evidence="1" key="1">
    <citation type="submission" date="2022-04" db="EMBL/GenBank/DDBJ databases">
        <title>Genome of the entomopathogenic fungus Entomophthora muscae.</title>
        <authorList>
            <person name="Elya C."/>
            <person name="Lovett B.R."/>
            <person name="Lee E."/>
            <person name="Macias A.M."/>
            <person name="Hajek A.E."/>
            <person name="De Bivort B.L."/>
            <person name="Kasson M.T."/>
            <person name="De Fine Licht H.H."/>
            <person name="Stajich J.E."/>
        </authorList>
    </citation>
    <scope>NUCLEOTIDE SEQUENCE</scope>
    <source>
        <strain evidence="1">Berkeley</strain>
    </source>
</reference>
<protein>
    <submittedName>
        <fullName evidence="1">Apoptogenic protein 1, mitochondrial</fullName>
    </submittedName>
</protein>